<dbReference type="InterPro" id="IPR011600">
    <property type="entry name" value="Pept_C14_caspase"/>
</dbReference>
<dbReference type="Pfam" id="PF00656">
    <property type="entry name" value="Peptidase_C14"/>
    <property type="match status" value="1"/>
</dbReference>
<organism evidence="2 3">
    <name type="scientific">Leptotrombidium deliense</name>
    <dbReference type="NCBI Taxonomy" id="299467"/>
    <lineage>
        <taxon>Eukaryota</taxon>
        <taxon>Metazoa</taxon>
        <taxon>Ecdysozoa</taxon>
        <taxon>Arthropoda</taxon>
        <taxon>Chelicerata</taxon>
        <taxon>Arachnida</taxon>
        <taxon>Acari</taxon>
        <taxon>Acariformes</taxon>
        <taxon>Trombidiformes</taxon>
        <taxon>Prostigmata</taxon>
        <taxon>Anystina</taxon>
        <taxon>Parasitengona</taxon>
        <taxon>Trombiculoidea</taxon>
        <taxon>Trombiculidae</taxon>
        <taxon>Leptotrombidium</taxon>
    </lineage>
</organism>
<gene>
    <name evidence="2" type="ORF">B4U80_14401</name>
</gene>
<feature type="domain" description="Caspase family p10" evidence="1">
    <location>
        <begin position="17"/>
        <end position="72"/>
    </location>
</feature>
<dbReference type="VEuPathDB" id="VectorBase:LDEU012444"/>
<dbReference type="Proteomes" id="UP000288716">
    <property type="component" value="Unassembled WGS sequence"/>
</dbReference>
<dbReference type="PROSITE" id="PS50207">
    <property type="entry name" value="CASPASE_P10"/>
    <property type="match status" value="1"/>
</dbReference>
<accession>A0A443RW56</accession>
<dbReference type="GO" id="GO:0006508">
    <property type="term" value="P:proteolysis"/>
    <property type="evidence" value="ECO:0007669"/>
    <property type="project" value="InterPro"/>
</dbReference>
<reference evidence="2 3" key="1">
    <citation type="journal article" date="2018" name="Gigascience">
        <title>Genomes of trombidid mites reveal novel predicted allergens and laterally-transferred genes associated with secondary metabolism.</title>
        <authorList>
            <person name="Dong X."/>
            <person name="Chaisiri K."/>
            <person name="Xia D."/>
            <person name="Armstrong S.D."/>
            <person name="Fang Y."/>
            <person name="Donnelly M.J."/>
            <person name="Kadowaki T."/>
            <person name="McGarry J.W."/>
            <person name="Darby A.C."/>
            <person name="Makepeace B.L."/>
        </authorList>
    </citation>
    <scope>NUCLEOTIDE SEQUENCE [LARGE SCALE GENOMIC DNA]</scope>
    <source>
        <strain evidence="2">UoL-UT</strain>
    </source>
</reference>
<dbReference type="EMBL" id="NCKV01024554">
    <property type="protein sequence ID" value="RWS19596.1"/>
    <property type="molecule type" value="Genomic_DNA"/>
</dbReference>
<evidence type="ECO:0000313" key="3">
    <source>
        <dbReference type="Proteomes" id="UP000288716"/>
    </source>
</evidence>
<protein>
    <recommendedName>
        <fullName evidence="1">Caspase family p10 domain-containing protein</fullName>
    </recommendedName>
</protein>
<dbReference type="Gene3D" id="3.30.70.1470">
    <property type="entry name" value="Caspase-like"/>
    <property type="match status" value="1"/>
</dbReference>
<evidence type="ECO:0000259" key="1">
    <source>
        <dbReference type="PROSITE" id="PS50207"/>
    </source>
</evidence>
<proteinExistence type="predicted"/>
<name>A0A443RW56_9ACAR</name>
<comment type="caution">
    <text evidence="2">The sequence shown here is derived from an EMBL/GenBank/DDBJ whole genome shotgun (WGS) entry which is preliminary data.</text>
</comment>
<sequence length="72" mass="8161">MINQVTSRNLLKNGIRDTIVMWLTLHGFKAYPTADKGSSFIHSLCKAIKQNAKTKKIAEIIRIVQAKVDKYT</sequence>
<dbReference type="SUPFAM" id="SSF52129">
    <property type="entry name" value="Caspase-like"/>
    <property type="match status" value="1"/>
</dbReference>
<dbReference type="GO" id="GO:0004197">
    <property type="term" value="F:cysteine-type endopeptidase activity"/>
    <property type="evidence" value="ECO:0007669"/>
    <property type="project" value="InterPro"/>
</dbReference>
<dbReference type="InterPro" id="IPR029030">
    <property type="entry name" value="Caspase-like_dom_sf"/>
</dbReference>
<evidence type="ECO:0000313" key="2">
    <source>
        <dbReference type="EMBL" id="RWS19596.1"/>
    </source>
</evidence>
<dbReference type="InterPro" id="IPR002138">
    <property type="entry name" value="Pept_C14_p10"/>
</dbReference>
<dbReference type="AlphaFoldDB" id="A0A443RW56"/>
<keyword evidence="3" id="KW-1185">Reference proteome</keyword>